<feature type="transmembrane region" description="Helical" evidence="9">
    <location>
        <begin position="164"/>
        <end position="186"/>
    </location>
</feature>
<dbReference type="GO" id="GO:0042158">
    <property type="term" value="P:lipoprotein biosynthetic process"/>
    <property type="evidence" value="ECO:0007669"/>
    <property type="project" value="UniProtKB-UniRule"/>
</dbReference>
<keyword evidence="12" id="KW-1185">Reference proteome</keyword>
<dbReference type="PROSITE" id="PS50263">
    <property type="entry name" value="CN_HYDROLASE"/>
    <property type="match status" value="1"/>
</dbReference>
<dbReference type="HAMAP" id="MF_01148">
    <property type="entry name" value="Lnt"/>
    <property type="match status" value="1"/>
</dbReference>
<comment type="catalytic activity">
    <reaction evidence="9">
        <text>N-terminal S-1,2-diacyl-sn-glyceryl-L-cysteinyl-[lipoprotein] + a glycerophospholipid = N-acyl-S-1,2-diacyl-sn-glyceryl-L-cysteinyl-[lipoprotein] + a 2-acyl-sn-glycero-3-phospholipid + H(+)</text>
        <dbReference type="Rhea" id="RHEA:48228"/>
        <dbReference type="Rhea" id="RHEA-COMP:14681"/>
        <dbReference type="Rhea" id="RHEA-COMP:14684"/>
        <dbReference type="ChEBI" id="CHEBI:15378"/>
        <dbReference type="ChEBI" id="CHEBI:136912"/>
        <dbReference type="ChEBI" id="CHEBI:140656"/>
        <dbReference type="ChEBI" id="CHEBI:140657"/>
        <dbReference type="ChEBI" id="CHEBI:140660"/>
        <dbReference type="EC" id="2.3.1.269"/>
    </reaction>
</comment>
<dbReference type="InterPro" id="IPR003010">
    <property type="entry name" value="C-N_Hydrolase"/>
</dbReference>
<feature type="transmembrane region" description="Helical" evidence="9">
    <location>
        <begin position="60"/>
        <end position="79"/>
    </location>
</feature>
<dbReference type="InterPro" id="IPR036526">
    <property type="entry name" value="C-N_Hydrolase_sf"/>
</dbReference>
<evidence type="ECO:0000256" key="6">
    <source>
        <dbReference type="ARBA" id="ARBA00022989"/>
    </source>
</evidence>
<evidence type="ECO:0000313" key="11">
    <source>
        <dbReference type="EMBL" id="PRY25417.1"/>
    </source>
</evidence>
<comment type="caution">
    <text evidence="11">The sequence shown here is derived from an EMBL/GenBank/DDBJ whole genome shotgun (WGS) entry which is preliminary data.</text>
</comment>
<dbReference type="UniPathway" id="UPA00666"/>
<feature type="transmembrane region" description="Helical" evidence="9">
    <location>
        <begin position="193"/>
        <end position="212"/>
    </location>
</feature>
<feature type="transmembrane region" description="Helical" evidence="9">
    <location>
        <begin position="126"/>
        <end position="152"/>
    </location>
</feature>
<keyword evidence="3 9" id="KW-1003">Cell membrane</keyword>
<evidence type="ECO:0000256" key="4">
    <source>
        <dbReference type="ARBA" id="ARBA00022679"/>
    </source>
</evidence>
<dbReference type="PANTHER" id="PTHR38686:SF1">
    <property type="entry name" value="APOLIPOPROTEIN N-ACYLTRANSFERASE"/>
    <property type="match status" value="1"/>
</dbReference>
<evidence type="ECO:0000259" key="10">
    <source>
        <dbReference type="PROSITE" id="PS50263"/>
    </source>
</evidence>
<keyword evidence="11" id="KW-0449">Lipoprotein</keyword>
<dbReference type="PANTHER" id="PTHR38686">
    <property type="entry name" value="APOLIPOPROTEIN N-ACYLTRANSFERASE"/>
    <property type="match status" value="1"/>
</dbReference>
<keyword evidence="8 9" id="KW-0012">Acyltransferase</keyword>
<proteinExistence type="inferred from homology"/>
<feature type="transmembrane region" description="Helical" evidence="9">
    <location>
        <begin position="12"/>
        <end position="29"/>
    </location>
</feature>
<dbReference type="InterPro" id="IPR045378">
    <property type="entry name" value="LNT_N"/>
</dbReference>
<evidence type="ECO:0000313" key="12">
    <source>
        <dbReference type="Proteomes" id="UP000239480"/>
    </source>
</evidence>
<feature type="transmembrane region" description="Helical" evidence="9">
    <location>
        <begin position="91"/>
        <end position="114"/>
    </location>
</feature>
<keyword evidence="4 9" id="KW-0808">Transferase</keyword>
<evidence type="ECO:0000256" key="7">
    <source>
        <dbReference type="ARBA" id="ARBA00023136"/>
    </source>
</evidence>
<dbReference type="AlphaFoldDB" id="A0A2T0RW93"/>
<keyword evidence="7 9" id="KW-0472">Membrane</keyword>
<dbReference type="InterPro" id="IPR004563">
    <property type="entry name" value="Apolipo_AcylTrfase"/>
</dbReference>
<protein>
    <recommendedName>
        <fullName evidence="9">Apolipoprotein N-acyltransferase</fullName>
        <shortName evidence="9">ALP N-acyltransferase</shortName>
        <ecNumber evidence="9">2.3.1.269</ecNumber>
    </recommendedName>
</protein>
<evidence type="ECO:0000256" key="8">
    <source>
        <dbReference type="ARBA" id="ARBA00023315"/>
    </source>
</evidence>
<comment type="subcellular location">
    <subcellularLocation>
        <location evidence="1 9">Cell membrane</location>
        <topology evidence="1 9">Multi-pass membrane protein</topology>
    </subcellularLocation>
</comment>
<gene>
    <name evidence="9" type="primary">lnt</name>
    <name evidence="11" type="ORF">CLV78_102596</name>
</gene>
<dbReference type="EMBL" id="PVTD01000002">
    <property type="protein sequence ID" value="PRY25417.1"/>
    <property type="molecule type" value="Genomic_DNA"/>
</dbReference>
<dbReference type="Pfam" id="PF20154">
    <property type="entry name" value="LNT_N"/>
    <property type="match status" value="1"/>
</dbReference>
<dbReference type="Gene3D" id="3.60.110.10">
    <property type="entry name" value="Carbon-nitrogen hydrolase"/>
    <property type="match status" value="1"/>
</dbReference>
<dbReference type="EC" id="2.3.1.269" evidence="9"/>
<sequence>MATAVSRAMVGRRSGLVAFFALGALVALGQAPLGWAWLAMVAMCAAIALFSQIEDGRIAWWRGWALGTGHFAIALSWIVEPFLVDLARHGWMAPFALVFMAGGLALFWATAFALATWLGRGPGERVLWLIVLLGTAEMLRSYILTGFPWALIGHIWIGLPQMQGAAIFGAHGLTLMTLLAAAMPVLFGSRRALLGCLVSVSLLSLPAVYARLRVPEESAAGPDRPVIIRLVQPNAPQHEKWDPALIPVFLDRKLRYTAAATSEGARPDVVVWPETSVPYLLRHADPVLRRIAEAADGAEVVIGVQRRDDAGRWFNSLAVLDASGAVRDTYDKHHLVPFGEYMPLMDVFSRWGVFGLAANATGGYSAGPGPRLVDLGRAGRAVPLICYEAIFPQDIAALDDRGGWIVHITNDAWFGRISGPYQHLALARLRAVEQGLPVARAANTGISALFDPYGREIVRVDLGEAGYADAHLPAPIAAPLYARSGDGPIAGGMALVTLVLIARRRRKAAG</sequence>
<dbReference type="SUPFAM" id="SSF56317">
    <property type="entry name" value="Carbon-nitrogen hydrolase"/>
    <property type="match status" value="1"/>
</dbReference>
<evidence type="ECO:0000256" key="9">
    <source>
        <dbReference type="HAMAP-Rule" id="MF_01148"/>
    </source>
</evidence>
<keyword evidence="6 9" id="KW-1133">Transmembrane helix</keyword>
<dbReference type="Proteomes" id="UP000239480">
    <property type="component" value="Unassembled WGS sequence"/>
</dbReference>
<dbReference type="RefSeq" id="WP_170111656.1">
    <property type="nucleotide sequence ID" value="NZ_PVTD01000002.1"/>
</dbReference>
<evidence type="ECO:0000256" key="5">
    <source>
        <dbReference type="ARBA" id="ARBA00022692"/>
    </source>
</evidence>
<name>A0A2T0RW93_9RHOB</name>
<evidence type="ECO:0000256" key="2">
    <source>
        <dbReference type="ARBA" id="ARBA00010065"/>
    </source>
</evidence>
<feature type="transmembrane region" description="Helical" evidence="9">
    <location>
        <begin position="35"/>
        <end position="53"/>
    </location>
</feature>
<dbReference type="GO" id="GO:0016410">
    <property type="term" value="F:N-acyltransferase activity"/>
    <property type="evidence" value="ECO:0007669"/>
    <property type="project" value="UniProtKB-UniRule"/>
</dbReference>
<evidence type="ECO:0000256" key="1">
    <source>
        <dbReference type="ARBA" id="ARBA00004651"/>
    </source>
</evidence>
<evidence type="ECO:0000256" key="3">
    <source>
        <dbReference type="ARBA" id="ARBA00022475"/>
    </source>
</evidence>
<dbReference type="NCBIfam" id="TIGR00546">
    <property type="entry name" value="lnt"/>
    <property type="match status" value="1"/>
</dbReference>
<comment type="pathway">
    <text evidence="9">Protein modification; lipoprotein biosynthesis (N-acyl transfer).</text>
</comment>
<dbReference type="Pfam" id="PF00795">
    <property type="entry name" value="CN_hydrolase"/>
    <property type="match status" value="1"/>
</dbReference>
<keyword evidence="5 9" id="KW-0812">Transmembrane</keyword>
<feature type="domain" description="CN hydrolase" evidence="10">
    <location>
        <begin position="231"/>
        <end position="474"/>
    </location>
</feature>
<dbReference type="GO" id="GO:0005886">
    <property type="term" value="C:plasma membrane"/>
    <property type="evidence" value="ECO:0007669"/>
    <property type="project" value="UniProtKB-SubCell"/>
</dbReference>
<accession>A0A2T0RW93</accession>
<comment type="similarity">
    <text evidence="2 9">Belongs to the CN hydrolase family. Apolipoprotein N-acyltransferase subfamily.</text>
</comment>
<dbReference type="CDD" id="cd07571">
    <property type="entry name" value="ALP_N-acyl_transferase"/>
    <property type="match status" value="1"/>
</dbReference>
<organism evidence="11 12">
    <name type="scientific">Aliiruegeria haliotis</name>
    <dbReference type="NCBI Taxonomy" id="1280846"/>
    <lineage>
        <taxon>Bacteria</taxon>
        <taxon>Pseudomonadati</taxon>
        <taxon>Pseudomonadota</taxon>
        <taxon>Alphaproteobacteria</taxon>
        <taxon>Rhodobacterales</taxon>
        <taxon>Roseobacteraceae</taxon>
        <taxon>Aliiruegeria</taxon>
    </lineage>
</organism>
<comment type="function">
    <text evidence="9">Catalyzes the phospholipid dependent N-acylation of the N-terminal cysteine of apolipoprotein, the last step in lipoprotein maturation.</text>
</comment>
<reference evidence="11 12" key="1">
    <citation type="submission" date="2018-03" db="EMBL/GenBank/DDBJ databases">
        <title>Genomic Encyclopedia of Archaeal and Bacterial Type Strains, Phase II (KMG-II): from individual species to whole genera.</title>
        <authorList>
            <person name="Goeker M."/>
        </authorList>
    </citation>
    <scope>NUCLEOTIDE SEQUENCE [LARGE SCALE GENOMIC DNA]</scope>
    <source>
        <strain evidence="11 12">DSM 29328</strain>
    </source>
</reference>